<dbReference type="PROSITE" id="PS00134">
    <property type="entry name" value="TRYPSIN_HIS"/>
    <property type="match status" value="1"/>
</dbReference>
<evidence type="ECO:0000256" key="10">
    <source>
        <dbReference type="SAM" id="SignalP"/>
    </source>
</evidence>
<dbReference type="InterPro" id="IPR001314">
    <property type="entry name" value="Peptidase_S1A"/>
</dbReference>
<evidence type="ECO:0000256" key="8">
    <source>
        <dbReference type="ARBA" id="ARBA00023157"/>
    </source>
</evidence>
<dbReference type="PRINTS" id="PR00722">
    <property type="entry name" value="CHYMOTRYPSIN"/>
</dbReference>
<keyword evidence="5 9" id="KW-0378">Hydrolase</keyword>
<dbReference type="InterPro" id="IPR009003">
    <property type="entry name" value="Peptidase_S1_PA"/>
</dbReference>
<dbReference type="PROSITE" id="PS00135">
    <property type="entry name" value="TRYPSIN_SER"/>
    <property type="match status" value="1"/>
</dbReference>
<proteinExistence type="predicted"/>
<dbReference type="InterPro" id="IPR033116">
    <property type="entry name" value="TRYPSIN_SER"/>
</dbReference>
<keyword evidence="7" id="KW-0865">Zymogen</keyword>
<dbReference type="CDD" id="cd00190">
    <property type="entry name" value="Tryp_SPc"/>
    <property type="match status" value="1"/>
</dbReference>
<dbReference type="PANTHER" id="PTHR24271">
    <property type="entry name" value="KALLIKREIN-RELATED"/>
    <property type="match status" value="1"/>
</dbReference>
<evidence type="ECO:0000256" key="3">
    <source>
        <dbReference type="ARBA" id="ARBA00022670"/>
    </source>
</evidence>
<dbReference type="InterPro" id="IPR018114">
    <property type="entry name" value="TRYPSIN_HIS"/>
</dbReference>
<evidence type="ECO:0000256" key="6">
    <source>
        <dbReference type="ARBA" id="ARBA00022825"/>
    </source>
</evidence>
<evidence type="ECO:0000256" key="7">
    <source>
        <dbReference type="ARBA" id="ARBA00023145"/>
    </source>
</evidence>
<feature type="domain" description="Peptidase S1" evidence="11">
    <location>
        <begin position="28"/>
        <end position="254"/>
    </location>
</feature>
<keyword evidence="3 9" id="KW-0645">Protease</keyword>
<evidence type="ECO:0000256" key="1">
    <source>
        <dbReference type="ARBA" id="ARBA00004613"/>
    </source>
</evidence>
<evidence type="ECO:0000256" key="2">
    <source>
        <dbReference type="ARBA" id="ARBA00022525"/>
    </source>
</evidence>
<feature type="chain" id="PRO_5046818957" evidence="10">
    <location>
        <begin position="22"/>
        <end position="255"/>
    </location>
</feature>
<keyword evidence="2" id="KW-0964">Secreted</keyword>
<reference evidence="12 13" key="1">
    <citation type="submission" date="2021-05" db="EMBL/GenBank/DDBJ databases">
        <authorList>
            <person name="Zahm M."/>
            <person name="Klopp C."/>
            <person name="Cabau C."/>
            <person name="Kuhl H."/>
            <person name="Suciu R."/>
            <person name="Ciorpac M."/>
            <person name="Holostenco D."/>
            <person name="Gessner J."/>
            <person name="Wuertz S."/>
            <person name="Hohne C."/>
            <person name="Stock M."/>
            <person name="Gislard M."/>
            <person name="Lluch J."/>
            <person name="Milhes M."/>
            <person name="Lampietro C."/>
            <person name="Lopez Roques C."/>
            <person name="Donnadieu C."/>
            <person name="Du K."/>
            <person name="Schartl M."/>
            <person name="Guiguen Y."/>
        </authorList>
    </citation>
    <scope>NUCLEOTIDE SEQUENCE [LARGE SCALE GENOMIC DNA]</scope>
    <source>
        <strain evidence="12">Hh-F2</strain>
        <tissue evidence="12">Blood</tissue>
    </source>
</reference>
<name>A0ABR0Y4S8_HUSHU</name>
<keyword evidence="6 9" id="KW-0720">Serine protease</keyword>
<evidence type="ECO:0000256" key="9">
    <source>
        <dbReference type="RuleBase" id="RU363034"/>
    </source>
</evidence>
<evidence type="ECO:0000259" key="11">
    <source>
        <dbReference type="PROSITE" id="PS50240"/>
    </source>
</evidence>
<dbReference type="Gene3D" id="2.40.10.10">
    <property type="entry name" value="Trypsin-like serine proteases"/>
    <property type="match status" value="2"/>
</dbReference>
<dbReference type="SUPFAM" id="SSF50494">
    <property type="entry name" value="Trypsin-like serine proteases"/>
    <property type="match status" value="1"/>
</dbReference>
<evidence type="ECO:0000256" key="5">
    <source>
        <dbReference type="ARBA" id="ARBA00022801"/>
    </source>
</evidence>
<sequence>MALQWLVLTVALLLDALPCDGDGLRDRIVGGKDVSPHSRPYMAALLLDGVHECGGFLISDQWVMSAAHCFTADLKGTYTVLLGAHSLNNREDTQQEFGIAALYPHPRFSMSYDNDIVLLKLDRRVTWTPGIQRIRFQRDGEEVPEGTVCRVAGWGWVNNVGIKPENLQEVEVKVISHQLCSRRDYYGGRITSNMMCAGQQGKDSCQGDSGGPLVCNGVATGITSFGWTRCGKPKNPGVYTIISHYTQWIRKTMRL</sequence>
<keyword evidence="4 10" id="KW-0732">Signal</keyword>
<feature type="signal peptide" evidence="10">
    <location>
        <begin position="1"/>
        <end position="21"/>
    </location>
</feature>
<dbReference type="InterPro" id="IPR001254">
    <property type="entry name" value="Trypsin_dom"/>
</dbReference>
<dbReference type="InterPro" id="IPR043504">
    <property type="entry name" value="Peptidase_S1_PA_chymotrypsin"/>
</dbReference>
<organism evidence="12 13">
    <name type="scientific">Huso huso</name>
    <name type="common">Beluga</name>
    <name type="synonym">Acipenser huso</name>
    <dbReference type="NCBI Taxonomy" id="61971"/>
    <lineage>
        <taxon>Eukaryota</taxon>
        <taxon>Metazoa</taxon>
        <taxon>Chordata</taxon>
        <taxon>Craniata</taxon>
        <taxon>Vertebrata</taxon>
        <taxon>Euteleostomi</taxon>
        <taxon>Actinopterygii</taxon>
        <taxon>Chondrostei</taxon>
        <taxon>Acipenseriformes</taxon>
        <taxon>Acipenseridae</taxon>
        <taxon>Huso</taxon>
    </lineage>
</organism>
<evidence type="ECO:0000256" key="4">
    <source>
        <dbReference type="ARBA" id="ARBA00022729"/>
    </source>
</evidence>
<dbReference type="PROSITE" id="PS50240">
    <property type="entry name" value="TRYPSIN_DOM"/>
    <property type="match status" value="1"/>
</dbReference>
<dbReference type="PANTHER" id="PTHR24271:SF54">
    <property type="entry name" value="COMPLEMENT FACTOR D"/>
    <property type="match status" value="1"/>
</dbReference>
<accession>A0ABR0Y4S8</accession>
<comment type="subcellular location">
    <subcellularLocation>
        <location evidence="1">Secreted</location>
    </subcellularLocation>
</comment>
<evidence type="ECO:0000313" key="12">
    <source>
        <dbReference type="EMBL" id="KAK6467463.1"/>
    </source>
</evidence>
<evidence type="ECO:0000313" key="13">
    <source>
        <dbReference type="Proteomes" id="UP001369086"/>
    </source>
</evidence>
<keyword evidence="8" id="KW-1015">Disulfide bond</keyword>
<comment type="caution">
    <text evidence="12">The sequence shown here is derived from an EMBL/GenBank/DDBJ whole genome shotgun (WGS) entry which is preliminary data.</text>
</comment>
<dbReference type="Proteomes" id="UP001369086">
    <property type="component" value="Unassembled WGS sequence"/>
</dbReference>
<dbReference type="EMBL" id="JAHFZB010000049">
    <property type="protein sequence ID" value="KAK6467463.1"/>
    <property type="molecule type" value="Genomic_DNA"/>
</dbReference>
<keyword evidence="13" id="KW-1185">Reference proteome</keyword>
<protein>
    <submittedName>
        <fullName evidence="12">Complement factor D-like</fullName>
    </submittedName>
</protein>
<dbReference type="SMART" id="SM00020">
    <property type="entry name" value="Tryp_SPc"/>
    <property type="match status" value="1"/>
</dbReference>
<gene>
    <name evidence="12" type="ORF">HHUSO_G34993</name>
</gene>
<dbReference type="Pfam" id="PF00089">
    <property type="entry name" value="Trypsin"/>
    <property type="match status" value="1"/>
</dbReference>